<feature type="non-terminal residue" evidence="5">
    <location>
        <position position="343"/>
    </location>
</feature>
<dbReference type="GO" id="GO:0070475">
    <property type="term" value="P:rRNA base methylation"/>
    <property type="evidence" value="ECO:0007669"/>
    <property type="project" value="TreeGrafter"/>
</dbReference>
<gene>
    <name evidence="5" type="ORF">METZ01_LOCUS311958</name>
</gene>
<evidence type="ECO:0000259" key="4">
    <source>
        <dbReference type="PROSITE" id="PS50926"/>
    </source>
</evidence>
<evidence type="ECO:0000313" key="5">
    <source>
        <dbReference type="EMBL" id="SVC59104.1"/>
    </source>
</evidence>
<proteinExistence type="predicted"/>
<dbReference type="InterPro" id="IPR010280">
    <property type="entry name" value="U5_MeTrfase_fam"/>
</dbReference>
<accession>A0A382ND12</accession>
<feature type="domain" description="TRAM" evidence="4">
    <location>
        <begin position="2"/>
        <end position="60"/>
    </location>
</feature>
<dbReference type="InterPro" id="IPR029063">
    <property type="entry name" value="SAM-dependent_MTases_sf"/>
</dbReference>
<dbReference type="AlphaFoldDB" id="A0A382ND12"/>
<dbReference type="Gene3D" id="3.40.50.150">
    <property type="entry name" value="Vaccinia Virus protein VP39"/>
    <property type="match status" value="2"/>
</dbReference>
<dbReference type="InterPro" id="IPR002792">
    <property type="entry name" value="TRAM_dom"/>
</dbReference>
<dbReference type="PROSITE" id="PS50926">
    <property type="entry name" value="TRAM"/>
    <property type="match status" value="1"/>
</dbReference>
<name>A0A382ND12_9ZZZZ</name>
<protein>
    <recommendedName>
        <fullName evidence="4">TRAM domain-containing protein</fullName>
    </recommendedName>
</protein>
<dbReference type="Gene3D" id="2.40.50.140">
    <property type="entry name" value="Nucleic acid-binding proteins"/>
    <property type="match status" value="1"/>
</dbReference>
<dbReference type="PANTHER" id="PTHR11061">
    <property type="entry name" value="RNA M5U METHYLTRANSFERASE"/>
    <property type="match status" value="1"/>
</dbReference>
<dbReference type="PANTHER" id="PTHR11061:SF30">
    <property type="entry name" value="TRNA (URACIL(54)-C(5))-METHYLTRANSFERASE"/>
    <property type="match status" value="1"/>
</dbReference>
<keyword evidence="1" id="KW-0489">Methyltransferase</keyword>
<dbReference type="EMBL" id="UINC01099661">
    <property type="protein sequence ID" value="SVC59104.1"/>
    <property type="molecule type" value="Genomic_DNA"/>
</dbReference>
<dbReference type="SUPFAM" id="SSF50249">
    <property type="entry name" value="Nucleic acid-binding proteins"/>
    <property type="match status" value="1"/>
</dbReference>
<dbReference type="SUPFAM" id="SSF53335">
    <property type="entry name" value="S-adenosyl-L-methionine-dependent methyltransferases"/>
    <property type="match status" value="1"/>
</dbReference>
<dbReference type="GO" id="GO:0070041">
    <property type="term" value="F:rRNA (uridine-C5-)-methyltransferase activity"/>
    <property type="evidence" value="ECO:0007669"/>
    <property type="project" value="TreeGrafter"/>
</dbReference>
<dbReference type="PROSITE" id="PS51687">
    <property type="entry name" value="SAM_MT_RNA_M5U"/>
    <property type="match status" value="1"/>
</dbReference>
<keyword evidence="3" id="KW-0949">S-adenosyl-L-methionine</keyword>
<evidence type="ECO:0000256" key="3">
    <source>
        <dbReference type="ARBA" id="ARBA00022691"/>
    </source>
</evidence>
<dbReference type="InterPro" id="IPR012340">
    <property type="entry name" value="NA-bd_OB-fold"/>
</dbReference>
<dbReference type="Pfam" id="PF01938">
    <property type="entry name" value="TRAM"/>
    <property type="match status" value="1"/>
</dbReference>
<reference evidence="5" key="1">
    <citation type="submission" date="2018-05" db="EMBL/GenBank/DDBJ databases">
        <authorList>
            <person name="Lanie J.A."/>
            <person name="Ng W.-L."/>
            <person name="Kazmierczak K.M."/>
            <person name="Andrzejewski T.M."/>
            <person name="Davidsen T.M."/>
            <person name="Wayne K.J."/>
            <person name="Tettelin H."/>
            <person name="Glass J.I."/>
            <person name="Rusch D."/>
            <person name="Podicherti R."/>
            <person name="Tsui H.-C.T."/>
            <person name="Winkler M.E."/>
        </authorList>
    </citation>
    <scope>NUCLEOTIDE SEQUENCE</scope>
</reference>
<evidence type="ECO:0000256" key="1">
    <source>
        <dbReference type="ARBA" id="ARBA00022603"/>
    </source>
</evidence>
<evidence type="ECO:0000256" key="2">
    <source>
        <dbReference type="ARBA" id="ARBA00022679"/>
    </source>
</evidence>
<keyword evidence="2" id="KW-0808">Transferase</keyword>
<sequence length="343" mass="38155">MNLNIGDIVTLDIGVIAHGGHFIARYNNQVIFVRHAITGEIANVKITSINSKLAFGDAIEILKPSKDRVKPPCKYSKPGGCGGCDFQHISIEIQQSLKKNIIQDQFKRIAKININPDVISVKPFTGLHWRSRLDLAISNNGKTGLYSHKSGTVIEIDECLIAVEKINKSEVFNKRWDSEDRLSMSVSSENELNVNQSGKTILGLDVLKEVVEDNTYIISPKSFWQSHKNAPRLLIQKVIKYADIKLGDSVCDLYGGVGLFTAPIAELIGETGEIHLIERDNNCIRDAKKIFKSKKNIIIHHGKVEQKLGKIKNIDIIVLDPPRNGAGKKVIKQIIDKKPKSIV</sequence>
<organism evidence="5">
    <name type="scientific">marine metagenome</name>
    <dbReference type="NCBI Taxonomy" id="408172"/>
    <lineage>
        <taxon>unclassified sequences</taxon>
        <taxon>metagenomes</taxon>
        <taxon>ecological metagenomes</taxon>
    </lineage>
</organism>